<feature type="chain" id="PRO_5040974037" evidence="1">
    <location>
        <begin position="32"/>
        <end position="210"/>
    </location>
</feature>
<accession>A0A9W4DSV4</accession>
<sequence length="210" mass="20209">MRKLTRAFTGTVTTGAAIAAVVGLAAAPAFASVSSATVSGNTNANGSITATATSPTLTDSKTGVKLTCASATASGTAANGTYTAGAPTAIKVASLSTLAWNQCTISGIAFTVKANATPWNLNATGATVSGATPGSITGVNATLSGACNATVTGTVTGKYTNATHTLSINAGTLVVSGVSGLCLGLINNGDAVVYNANYVVTPATLAVNAT</sequence>
<reference evidence="2" key="1">
    <citation type="submission" date="2021-05" db="EMBL/GenBank/DDBJ databases">
        <authorList>
            <person name="Arsene-Ploetze F."/>
        </authorList>
    </citation>
    <scope>NUCLEOTIDE SEQUENCE</scope>
    <source>
        <strain evidence="2">DSM 42138</strain>
    </source>
</reference>
<protein>
    <submittedName>
        <fullName evidence="2">Uncharacterized protein</fullName>
    </submittedName>
</protein>
<gene>
    <name evidence="2" type="ORF">SCOCK_320044</name>
</gene>
<keyword evidence="1" id="KW-0732">Signal</keyword>
<keyword evidence="3" id="KW-1185">Reference proteome</keyword>
<dbReference type="RefSeq" id="WP_251492582.1">
    <property type="nucleotide sequence ID" value="NZ_CAJSLV010000062.1"/>
</dbReference>
<feature type="signal peptide" evidence="1">
    <location>
        <begin position="1"/>
        <end position="31"/>
    </location>
</feature>
<name>A0A9W4DSV4_9ACTN</name>
<evidence type="ECO:0000313" key="3">
    <source>
        <dbReference type="Proteomes" id="UP001152519"/>
    </source>
</evidence>
<proteinExistence type="predicted"/>
<dbReference type="AlphaFoldDB" id="A0A9W4DSV4"/>
<dbReference type="Proteomes" id="UP001152519">
    <property type="component" value="Unassembled WGS sequence"/>
</dbReference>
<comment type="caution">
    <text evidence="2">The sequence shown here is derived from an EMBL/GenBank/DDBJ whole genome shotgun (WGS) entry which is preliminary data.</text>
</comment>
<evidence type="ECO:0000313" key="2">
    <source>
        <dbReference type="EMBL" id="CAG6395443.1"/>
    </source>
</evidence>
<evidence type="ECO:0000256" key="1">
    <source>
        <dbReference type="SAM" id="SignalP"/>
    </source>
</evidence>
<organism evidence="2 3">
    <name type="scientific">Actinacidiphila cocklensis</name>
    <dbReference type="NCBI Taxonomy" id="887465"/>
    <lineage>
        <taxon>Bacteria</taxon>
        <taxon>Bacillati</taxon>
        <taxon>Actinomycetota</taxon>
        <taxon>Actinomycetes</taxon>
        <taxon>Kitasatosporales</taxon>
        <taxon>Streptomycetaceae</taxon>
        <taxon>Actinacidiphila</taxon>
    </lineage>
</organism>
<dbReference type="EMBL" id="CAJSLV010000062">
    <property type="protein sequence ID" value="CAG6395443.1"/>
    <property type="molecule type" value="Genomic_DNA"/>
</dbReference>